<dbReference type="Proteomes" id="UP001597116">
    <property type="component" value="Unassembled WGS sequence"/>
</dbReference>
<gene>
    <name evidence="2" type="ORF">ACFQ4C_09735</name>
</gene>
<dbReference type="EMBL" id="JBHTLP010000008">
    <property type="protein sequence ID" value="MFD1141391.1"/>
    <property type="molecule type" value="Genomic_DNA"/>
</dbReference>
<comment type="caution">
    <text evidence="2">The sequence shown here is derived from an EMBL/GenBank/DDBJ whole genome shotgun (WGS) entry which is preliminary data.</text>
</comment>
<proteinExistence type="predicted"/>
<dbReference type="InterPro" id="IPR037171">
    <property type="entry name" value="NagB/RpiA_transferase-like"/>
</dbReference>
<dbReference type="Pfam" id="PF02589">
    <property type="entry name" value="LUD_dom"/>
    <property type="match status" value="1"/>
</dbReference>
<evidence type="ECO:0000313" key="3">
    <source>
        <dbReference type="Proteomes" id="UP001597116"/>
    </source>
</evidence>
<name>A0ABW3QE34_9BACT</name>
<accession>A0ABW3QE34</accession>
<dbReference type="InterPro" id="IPR003741">
    <property type="entry name" value="LUD_dom"/>
</dbReference>
<protein>
    <submittedName>
        <fullName evidence="2">Lactate utilization protein C</fullName>
    </submittedName>
</protein>
<evidence type="ECO:0000313" key="2">
    <source>
        <dbReference type="EMBL" id="MFD1141391.1"/>
    </source>
</evidence>
<dbReference type="InterPro" id="IPR024185">
    <property type="entry name" value="FTHF_cligase-like_sf"/>
</dbReference>
<keyword evidence="3" id="KW-1185">Reference proteome</keyword>
<evidence type="ECO:0000259" key="1">
    <source>
        <dbReference type="Pfam" id="PF02589"/>
    </source>
</evidence>
<dbReference type="RefSeq" id="WP_310586606.1">
    <property type="nucleotide sequence ID" value="NZ_CP110973.1"/>
</dbReference>
<organism evidence="2 3">
    <name type="scientific">Larkinella insperata</name>
    <dbReference type="NCBI Taxonomy" id="332158"/>
    <lineage>
        <taxon>Bacteria</taxon>
        <taxon>Pseudomonadati</taxon>
        <taxon>Bacteroidota</taxon>
        <taxon>Cytophagia</taxon>
        <taxon>Cytophagales</taxon>
        <taxon>Spirosomataceae</taxon>
        <taxon>Larkinella</taxon>
    </lineage>
</organism>
<reference evidence="3" key="1">
    <citation type="journal article" date="2019" name="Int. J. Syst. Evol. Microbiol.">
        <title>The Global Catalogue of Microorganisms (GCM) 10K type strain sequencing project: providing services to taxonomists for standard genome sequencing and annotation.</title>
        <authorList>
            <consortium name="The Broad Institute Genomics Platform"/>
            <consortium name="The Broad Institute Genome Sequencing Center for Infectious Disease"/>
            <person name="Wu L."/>
            <person name="Ma J."/>
        </authorList>
    </citation>
    <scope>NUCLEOTIDE SEQUENCE [LARGE SCALE GENOMIC DNA]</scope>
    <source>
        <strain evidence="3">CCUG 55608</strain>
    </source>
</reference>
<dbReference type="PANTHER" id="PTHR43682">
    <property type="entry name" value="LACTATE UTILIZATION PROTEIN C"/>
    <property type="match status" value="1"/>
</dbReference>
<dbReference type="Gene3D" id="3.40.50.10420">
    <property type="entry name" value="NagB/RpiA/CoA transferase-like"/>
    <property type="match status" value="1"/>
</dbReference>
<dbReference type="SUPFAM" id="SSF100950">
    <property type="entry name" value="NagB/RpiA/CoA transferase-like"/>
    <property type="match status" value="1"/>
</dbReference>
<dbReference type="PANTHER" id="PTHR43682:SF1">
    <property type="entry name" value="LACTATE UTILIZATION PROTEIN C"/>
    <property type="match status" value="1"/>
</dbReference>
<feature type="domain" description="LUD" evidence="1">
    <location>
        <begin position="115"/>
        <end position="215"/>
    </location>
</feature>
<sequence length="218" mass="24103">MLNRTDGFSLRQSSVRFVIHPAMNSRERILAAVRQNKPELQPLPETSTFQSDFPDLVAKFCEILRFIGGTPVVVADYQEAEQYIRQTYSDLPNIVSKVPVLDSLATTQWDVEDPHQLETVDLAIIQGVFGVAENSAIWVPEERGGHRVLPFICQHLVLILNASDLVPNMHDAYKRLKVGEAGFGVFIAGPSKTADIEQSLVIGAHGARSLSVVLLQNT</sequence>